<evidence type="ECO:0000256" key="1">
    <source>
        <dbReference type="ARBA" id="ARBA00022527"/>
    </source>
</evidence>
<evidence type="ECO:0000256" key="2">
    <source>
        <dbReference type="ARBA" id="ARBA00022679"/>
    </source>
</evidence>
<organism evidence="8 9">
    <name type="scientific">Microthyrium microscopicum</name>
    <dbReference type="NCBI Taxonomy" id="703497"/>
    <lineage>
        <taxon>Eukaryota</taxon>
        <taxon>Fungi</taxon>
        <taxon>Dikarya</taxon>
        <taxon>Ascomycota</taxon>
        <taxon>Pezizomycotina</taxon>
        <taxon>Dothideomycetes</taxon>
        <taxon>Dothideomycetes incertae sedis</taxon>
        <taxon>Microthyriales</taxon>
        <taxon>Microthyriaceae</taxon>
        <taxon>Microthyrium</taxon>
    </lineage>
</organism>
<evidence type="ECO:0000256" key="5">
    <source>
        <dbReference type="ARBA" id="ARBA00022840"/>
    </source>
</evidence>
<dbReference type="EMBL" id="MU004239">
    <property type="protein sequence ID" value="KAF2666058.1"/>
    <property type="molecule type" value="Genomic_DNA"/>
</dbReference>
<dbReference type="Proteomes" id="UP000799302">
    <property type="component" value="Unassembled WGS sequence"/>
</dbReference>
<dbReference type="InterPro" id="IPR051175">
    <property type="entry name" value="CLK_kinases"/>
</dbReference>
<proteinExistence type="predicted"/>
<feature type="binding site" evidence="6">
    <location>
        <position position="58"/>
    </location>
    <ligand>
        <name>ATP</name>
        <dbReference type="ChEBI" id="CHEBI:30616"/>
    </ligand>
</feature>
<dbReference type="GO" id="GO:0005634">
    <property type="term" value="C:nucleus"/>
    <property type="evidence" value="ECO:0007669"/>
    <property type="project" value="TreeGrafter"/>
</dbReference>
<gene>
    <name evidence="8" type="ORF">BT63DRAFT_427846</name>
</gene>
<evidence type="ECO:0000256" key="6">
    <source>
        <dbReference type="PROSITE-ProRule" id="PRU10141"/>
    </source>
</evidence>
<dbReference type="GO" id="GO:0043484">
    <property type="term" value="P:regulation of RNA splicing"/>
    <property type="evidence" value="ECO:0007669"/>
    <property type="project" value="TreeGrafter"/>
</dbReference>
<keyword evidence="2" id="KW-0808">Transferase</keyword>
<dbReference type="GO" id="GO:0004674">
    <property type="term" value="F:protein serine/threonine kinase activity"/>
    <property type="evidence" value="ECO:0007669"/>
    <property type="project" value="UniProtKB-KW"/>
</dbReference>
<keyword evidence="1" id="KW-0723">Serine/threonine-protein kinase</keyword>
<dbReference type="AlphaFoldDB" id="A0A6A6U4K2"/>
<dbReference type="OrthoDB" id="5979581at2759"/>
<dbReference type="Pfam" id="PF00069">
    <property type="entry name" value="Pkinase"/>
    <property type="match status" value="2"/>
</dbReference>
<keyword evidence="5 6" id="KW-0067">ATP-binding</keyword>
<evidence type="ECO:0000259" key="7">
    <source>
        <dbReference type="PROSITE" id="PS50011"/>
    </source>
</evidence>
<dbReference type="SUPFAM" id="SSF56112">
    <property type="entry name" value="Protein kinase-like (PK-like)"/>
    <property type="match status" value="1"/>
</dbReference>
<dbReference type="InterPro" id="IPR017441">
    <property type="entry name" value="Protein_kinase_ATP_BS"/>
</dbReference>
<accession>A0A6A6U4K2</accession>
<dbReference type="PROSITE" id="PS00107">
    <property type="entry name" value="PROTEIN_KINASE_ATP"/>
    <property type="match status" value="1"/>
</dbReference>
<keyword evidence="3 6" id="KW-0547">Nucleotide-binding</keyword>
<dbReference type="Gene3D" id="3.30.200.20">
    <property type="entry name" value="Phosphorylase Kinase, domain 1"/>
    <property type="match status" value="1"/>
</dbReference>
<evidence type="ECO:0000313" key="8">
    <source>
        <dbReference type="EMBL" id="KAF2666058.1"/>
    </source>
</evidence>
<evidence type="ECO:0000256" key="3">
    <source>
        <dbReference type="ARBA" id="ARBA00022741"/>
    </source>
</evidence>
<protein>
    <submittedName>
        <fullName evidence="8">Kinase-like protein</fullName>
    </submittedName>
</protein>
<sequence length="388" mass="43250">MATSNEGSEDDLSGGCYPIHIKDILNNQYQITRKLGDGGSSTVWLALDIKFRRHVAVKIIVASKADRAADEIAMYEHLCQSVPSAYSVYVTELLDSFQLQRPDGIYHCLVLEAMGPDVDDMLEYHPSLVSAASTHYPIWMVKSILKQVLQSLAFLHKHGIVHGDVQPGNVLFSVPSFPNCATEELEQFANDSKDISPSVPKVDDNTDENHVAEARSLGEYVSLEPGFTVKLADIGSAFLMNNPPKKAYTPLDLRSPELILKNQLDEKLDIWSFGCLFFEIMTGKALFSPPLVGAEAEHRDNEHLWQMHDRLGFFSRDMVLGEMKHISGGDDVPSAMSLESKFNSLKPMDCSETEASRITNLMRRILQYDPTKRPTASEILGDVWFAGE</sequence>
<evidence type="ECO:0000256" key="4">
    <source>
        <dbReference type="ARBA" id="ARBA00022777"/>
    </source>
</evidence>
<dbReference type="Gene3D" id="1.10.510.10">
    <property type="entry name" value="Transferase(Phosphotransferase) domain 1"/>
    <property type="match status" value="1"/>
</dbReference>
<dbReference type="InterPro" id="IPR000719">
    <property type="entry name" value="Prot_kinase_dom"/>
</dbReference>
<dbReference type="PANTHER" id="PTHR45646">
    <property type="entry name" value="SERINE/THREONINE-PROTEIN KINASE DOA-RELATED"/>
    <property type="match status" value="1"/>
</dbReference>
<keyword evidence="4 8" id="KW-0418">Kinase</keyword>
<reference evidence="8" key="1">
    <citation type="journal article" date="2020" name="Stud. Mycol.">
        <title>101 Dothideomycetes genomes: a test case for predicting lifestyles and emergence of pathogens.</title>
        <authorList>
            <person name="Haridas S."/>
            <person name="Albert R."/>
            <person name="Binder M."/>
            <person name="Bloem J."/>
            <person name="Labutti K."/>
            <person name="Salamov A."/>
            <person name="Andreopoulos B."/>
            <person name="Baker S."/>
            <person name="Barry K."/>
            <person name="Bills G."/>
            <person name="Bluhm B."/>
            <person name="Cannon C."/>
            <person name="Castanera R."/>
            <person name="Culley D."/>
            <person name="Daum C."/>
            <person name="Ezra D."/>
            <person name="Gonzalez J."/>
            <person name="Henrissat B."/>
            <person name="Kuo A."/>
            <person name="Liang C."/>
            <person name="Lipzen A."/>
            <person name="Lutzoni F."/>
            <person name="Magnuson J."/>
            <person name="Mondo S."/>
            <person name="Nolan M."/>
            <person name="Ohm R."/>
            <person name="Pangilinan J."/>
            <person name="Park H.-J."/>
            <person name="Ramirez L."/>
            <person name="Alfaro M."/>
            <person name="Sun H."/>
            <person name="Tritt A."/>
            <person name="Yoshinaga Y."/>
            <person name="Zwiers L.-H."/>
            <person name="Turgeon B."/>
            <person name="Goodwin S."/>
            <person name="Spatafora J."/>
            <person name="Crous P."/>
            <person name="Grigoriev I."/>
        </authorList>
    </citation>
    <scope>NUCLEOTIDE SEQUENCE</scope>
    <source>
        <strain evidence="8">CBS 115976</strain>
    </source>
</reference>
<dbReference type="PANTHER" id="PTHR45646:SF11">
    <property type="entry name" value="SERINE_THREONINE-PROTEIN KINASE DOA"/>
    <property type="match status" value="1"/>
</dbReference>
<dbReference type="GO" id="GO:0005524">
    <property type="term" value="F:ATP binding"/>
    <property type="evidence" value="ECO:0007669"/>
    <property type="project" value="UniProtKB-UniRule"/>
</dbReference>
<keyword evidence="9" id="KW-1185">Reference proteome</keyword>
<name>A0A6A6U4K2_9PEZI</name>
<evidence type="ECO:0000313" key="9">
    <source>
        <dbReference type="Proteomes" id="UP000799302"/>
    </source>
</evidence>
<dbReference type="InterPro" id="IPR011009">
    <property type="entry name" value="Kinase-like_dom_sf"/>
</dbReference>
<dbReference type="PROSITE" id="PS50011">
    <property type="entry name" value="PROTEIN_KINASE_DOM"/>
    <property type="match status" value="1"/>
</dbReference>
<feature type="domain" description="Protein kinase" evidence="7">
    <location>
        <begin position="29"/>
        <end position="385"/>
    </location>
</feature>